<sequence>CFKSVKPATILDILELTCPGRAGSILTWATKEMGSGT</sequence>
<comment type="caution">
    <text evidence="3">The sequence shown here is derived from an EMBL/GenBank/DDBJ whole genome shotgun (WGS) entry which is preliminary data.</text>
</comment>
<evidence type="ECO:0000313" key="2">
    <source>
        <dbReference type="EMBL" id="GAJ03906.1"/>
    </source>
</evidence>
<feature type="non-terminal residue" evidence="3">
    <location>
        <position position="1"/>
    </location>
</feature>
<gene>
    <name evidence="1" type="ORF">S12H4_37673</name>
    <name evidence="2" type="ORF">S12H4_48366</name>
    <name evidence="3" type="ORF">S12H4_62683</name>
</gene>
<proteinExistence type="predicted"/>
<dbReference type="EMBL" id="BARW01030221">
    <property type="protein sequence ID" value="GAJ03906.1"/>
    <property type="molecule type" value="Genomic_DNA"/>
</dbReference>
<dbReference type="EMBL" id="BARW01042176">
    <property type="protein sequence ID" value="GAJ20742.1"/>
    <property type="molecule type" value="Genomic_DNA"/>
</dbReference>
<evidence type="ECO:0000313" key="3">
    <source>
        <dbReference type="EMBL" id="GAJ20742.1"/>
    </source>
</evidence>
<accession>X1VMF2</accession>
<protein>
    <submittedName>
        <fullName evidence="3">Uncharacterized protein</fullName>
    </submittedName>
</protein>
<evidence type="ECO:0000313" key="1">
    <source>
        <dbReference type="EMBL" id="GAJ01000.1"/>
    </source>
</evidence>
<reference evidence="3" key="1">
    <citation type="journal article" date="2014" name="Front. Microbiol.">
        <title>High frequency of phylogenetically diverse reductive dehalogenase-homologous genes in deep subseafloor sedimentary metagenomes.</title>
        <authorList>
            <person name="Kawai M."/>
            <person name="Futagami T."/>
            <person name="Toyoda A."/>
            <person name="Takaki Y."/>
            <person name="Nishi S."/>
            <person name="Hori S."/>
            <person name="Arai W."/>
            <person name="Tsubouchi T."/>
            <person name="Morono Y."/>
            <person name="Uchiyama I."/>
            <person name="Ito T."/>
            <person name="Fujiyama A."/>
            <person name="Inagaki F."/>
            <person name="Takami H."/>
        </authorList>
    </citation>
    <scope>NUCLEOTIDE SEQUENCE</scope>
    <source>
        <strain evidence="3">Expedition CK06-06</strain>
    </source>
</reference>
<organism evidence="3">
    <name type="scientific">marine sediment metagenome</name>
    <dbReference type="NCBI Taxonomy" id="412755"/>
    <lineage>
        <taxon>unclassified sequences</taxon>
        <taxon>metagenomes</taxon>
        <taxon>ecological metagenomes</taxon>
    </lineage>
</organism>
<name>X1VMF2_9ZZZZ</name>
<dbReference type="AlphaFoldDB" id="X1VMF2"/>
<dbReference type="EMBL" id="BARW01022603">
    <property type="protein sequence ID" value="GAJ01000.1"/>
    <property type="molecule type" value="Genomic_DNA"/>
</dbReference>